<proteinExistence type="predicted"/>
<evidence type="ECO:0000256" key="1">
    <source>
        <dbReference type="SAM" id="MobiDB-lite"/>
    </source>
</evidence>
<dbReference type="OrthoDB" id="8637719at2"/>
<feature type="compositionally biased region" description="Polar residues" evidence="1">
    <location>
        <begin position="44"/>
        <end position="55"/>
    </location>
</feature>
<evidence type="ECO:0000313" key="3">
    <source>
        <dbReference type="Proteomes" id="UP000216857"/>
    </source>
</evidence>
<organism evidence="2 3">
    <name type="scientific">Bordetella genomosp. 9</name>
    <dbReference type="NCBI Taxonomy" id="1416803"/>
    <lineage>
        <taxon>Bacteria</taxon>
        <taxon>Pseudomonadati</taxon>
        <taxon>Pseudomonadota</taxon>
        <taxon>Betaproteobacteria</taxon>
        <taxon>Burkholderiales</taxon>
        <taxon>Alcaligenaceae</taxon>
        <taxon>Bordetella</taxon>
    </lineage>
</organism>
<dbReference type="RefSeq" id="WP_094847503.1">
    <property type="nucleotide sequence ID" value="NZ_NEVJ01000003.1"/>
</dbReference>
<feature type="compositionally biased region" description="Basic and acidic residues" evidence="1">
    <location>
        <begin position="16"/>
        <end position="40"/>
    </location>
</feature>
<reference evidence="2" key="1">
    <citation type="submission" date="2017-05" db="EMBL/GenBank/DDBJ databases">
        <title>Complete and WGS of Bordetella genogroups.</title>
        <authorList>
            <person name="Spilker T."/>
            <person name="Lipuma J."/>
        </authorList>
    </citation>
    <scope>NUCLEOTIDE SEQUENCE</scope>
    <source>
        <strain evidence="2">AU21707</strain>
    </source>
</reference>
<dbReference type="AlphaFoldDB" id="A0A261R259"/>
<accession>A0A261R259</accession>
<comment type="caution">
    <text evidence="2">The sequence shown here is derived from an EMBL/GenBank/DDBJ whole genome shotgun (WGS) entry which is preliminary data.</text>
</comment>
<keyword evidence="3" id="KW-1185">Reference proteome</keyword>
<dbReference type="Proteomes" id="UP000216857">
    <property type="component" value="Unassembled WGS sequence"/>
</dbReference>
<feature type="region of interest" description="Disordered" evidence="1">
    <location>
        <begin position="1"/>
        <end position="63"/>
    </location>
</feature>
<protein>
    <submittedName>
        <fullName evidence="2">Uncharacterized protein</fullName>
    </submittedName>
</protein>
<sequence>MTHPQNENTDDTGAQADDRSRENQRSHGDAQHHTKKDGHADQLGTGQDQTSSRQHGQGARRPG</sequence>
<name>A0A261R259_9BORD</name>
<gene>
    <name evidence="2" type="ORF">CAL26_14090</name>
</gene>
<dbReference type="STRING" id="1416803.CAL13_05635"/>
<dbReference type="EMBL" id="NEVJ01000003">
    <property type="protein sequence ID" value="OZI18817.1"/>
    <property type="molecule type" value="Genomic_DNA"/>
</dbReference>
<evidence type="ECO:0000313" key="2">
    <source>
        <dbReference type="EMBL" id="OZI18817.1"/>
    </source>
</evidence>